<gene>
    <name evidence="6" type="ORF">GCM10009547_43340</name>
</gene>
<evidence type="ECO:0000313" key="7">
    <source>
        <dbReference type="Proteomes" id="UP001500957"/>
    </source>
</evidence>
<name>A0ABN1H9P2_9ACTN</name>
<evidence type="ECO:0000256" key="1">
    <source>
        <dbReference type="ARBA" id="ARBA00023015"/>
    </source>
</evidence>
<dbReference type="SUPFAM" id="SSF46689">
    <property type="entry name" value="Homeodomain-like"/>
    <property type="match status" value="1"/>
</dbReference>
<dbReference type="Pfam" id="PF00440">
    <property type="entry name" value="TetR_N"/>
    <property type="match status" value="1"/>
</dbReference>
<feature type="DNA-binding region" description="H-T-H motif" evidence="4">
    <location>
        <begin position="39"/>
        <end position="58"/>
    </location>
</feature>
<dbReference type="Proteomes" id="UP001500957">
    <property type="component" value="Unassembled WGS sequence"/>
</dbReference>
<keyword evidence="1" id="KW-0805">Transcription regulation</keyword>
<accession>A0ABN1H9P2</accession>
<protein>
    <recommendedName>
        <fullName evidence="5">HTH tetR-type domain-containing protein</fullName>
    </recommendedName>
</protein>
<evidence type="ECO:0000256" key="2">
    <source>
        <dbReference type="ARBA" id="ARBA00023125"/>
    </source>
</evidence>
<dbReference type="Gene3D" id="1.10.357.10">
    <property type="entry name" value="Tetracycline Repressor, domain 2"/>
    <property type="match status" value="1"/>
</dbReference>
<organism evidence="6 7">
    <name type="scientific">Sporichthya brevicatena</name>
    <dbReference type="NCBI Taxonomy" id="171442"/>
    <lineage>
        <taxon>Bacteria</taxon>
        <taxon>Bacillati</taxon>
        <taxon>Actinomycetota</taxon>
        <taxon>Actinomycetes</taxon>
        <taxon>Sporichthyales</taxon>
        <taxon>Sporichthyaceae</taxon>
        <taxon>Sporichthya</taxon>
    </lineage>
</organism>
<evidence type="ECO:0000256" key="3">
    <source>
        <dbReference type="ARBA" id="ARBA00023163"/>
    </source>
</evidence>
<dbReference type="InterPro" id="IPR001647">
    <property type="entry name" value="HTH_TetR"/>
</dbReference>
<dbReference type="InterPro" id="IPR009057">
    <property type="entry name" value="Homeodomain-like_sf"/>
</dbReference>
<dbReference type="InterPro" id="IPR050109">
    <property type="entry name" value="HTH-type_TetR-like_transc_reg"/>
</dbReference>
<dbReference type="PANTHER" id="PTHR30055">
    <property type="entry name" value="HTH-TYPE TRANSCRIPTIONAL REGULATOR RUTR"/>
    <property type="match status" value="1"/>
</dbReference>
<dbReference type="PANTHER" id="PTHR30055:SF234">
    <property type="entry name" value="HTH-TYPE TRANSCRIPTIONAL REGULATOR BETI"/>
    <property type="match status" value="1"/>
</dbReference>
<evidence type="ECO:0000259" key="5">
    <source>
        <dbReference type="PROSITE" id="PS50977"/>
    </source>
</evidence>
<dbReference type="PRINTS" id="PR00455">
    <property type="entry name" value="HTHTETR"/>
</dbReference>
<keyword evidence="2 4" id="KW-0238">DNA-binding</keyword>
<comment type="caution">
    <text evidence="6">The sequence shown here is derived from an EMBL/GenBank/DDBJ whole genome shotgun (WGS) entry which is preliminary data.</text>
</comment>
<keyword evidence="3" id="KW-0804">Transcription</keyword>
<proteinExistence type="predicted"/>
<evidence type="ECO:0000313" key="6">
    <source>
        <dbReference type="EMBL" id="GAA0634603.1"/>
    </source>
</evidence>
<dbReference type="PROSITE" id="PS50977">
    <property type="entry name" value="HTH_TETR_2"/>
    <property type="match status" value="1"/>
</dbReference>
<reference evidence="6 7" key="1">
    <citation type="journal article" date="2019" name="Int. J. Syst. Evol. Microbiol.">
        <title>The Global Catalogue of Microorganisms (GCM) 10K type strain sequencing project: providing services to taxonomists for standard genome sequencing and annotation.</title>
        <authorList>
            <consortium name="The Broad Institute Genomics Platform"/>
            <consortium name="The Broad Institute Genome Sequencing Center for Infectious Disease"/>
            <person name="Wu L."/>
            <person name="Ma J."/>
        </authorList>
    </citation>
    <scope>NUCLEOTIDE SEQUENCE [LARGE SCALE GENOMIC DNA]</scope>
    <source>
        <strain evidence="6 7">JCM 10671</strain>
    </source>
</reference>
<dbReference type="EMBL" id="BAAAHE010000047">
    <property type="protein sequence ID" value="GAA0634603.1"/>
    <property type="molecule type" value="Genomic_DNA"/>
</dbReference>
<keyword evidence="7" id="KW-1185">Reference proteome</keyword>
<sequence>MGTAAERIMPSLGPRETSRDRLVRAAALLVDSGGGADLTMEAVATAASVSRATAYRHFSSRHELVLHLVLLAAEDLAADCFRLMEQAHGSREKLRVTFDHVMLTAVESERIKLLVELGMSPTPETVQEWTERVLGQVVKDGQAAGELRTDLETDEILQWLGEELIAMVRMTHRDFDFLMRRSHNFVLPAVYSSHEPPRRGRKK</sequence>
<feature type="domain" description="HTH tetR-type" evidence="5">
    <location>
        <begin position="16"/>
        <end position="76"/>
    </location>
</feature>
<evidence type="ECO:0000256" key="4">
    <source>
        <dbReference type="PROSITE-ProRule" id="PRU00335"/>
    </source>
</evidence>